<proteinExistence type="inferred from homology"/>
<comment type="cofactor">
    <cofactor evidence="1 6">
        <name>heme</name>
        <dbReference type="ChEBI" id="CHEBI:30413"/>
    </cofactor>
</comment>
<dbReference type="GO" id="GO:0005506">
    <property type="term" value="F:iron ion binding"/>
    <property type="evidence" value="ECO:0007669"/>
    <property type="project" value="InterPro"/>
</dbReference>
<protein>
    <submittedName>
        <fullName evidence="8">Cytochrome protein</fullName>
    </submittedName>
</protein>
<dbReference type="InterPro" id="IPR017972">
    <property type="entry name" value="Cyt_P450_CS"/>
</dbReference>
<organism evidence="8 9">
    <name type="scientific">Melanomma pulvis-pyrius CBS 109.77</name>
    <dbReference type="NCBI Taxonomy" id="1314802"/>
    <lineage>
        <taxon>Eukaryota</taxon>
        <taxon>Fungi</taxon>
        <taxon>Dikarya</taxon>
        <taxon>Ascomycota</taxon>
        <taxon>Pezizomycotina</taxon>
        <taxon>Dothideomycetes</taxon>
        <taxon>Pleosporomycetidae</taxon>
        <taxon>Pleosporales</taxon>
        <taxon>Melanommataceae</taxon>
        <taxon>Melanomma</taxon>
    </lineage>
</organism>
<dbReference type="OrthoDB" id="1470350at2759"/>
<gene>
    <name evidence="8" type="ORF">K505DRAFT_405395</name>
</gene>
<comment type="similarity">
    <text evidence="2 7">Belongs to the cytochrome P450 family.</text>
</comment>
<evidence type="ECO:0000256" key="3">
    <source>
        <dbReference type="ARBA" id="ARBA00022723"/>
    </source>
</evidence>
<evidence type="ECO:0000313" key="8">
    <source>
        <dbReference type="EMBL" id="KAF2798094.1"/>
    </source>
</evidence>
<evidence type="ECO:0000256" key="6">
    <source>
        <dbReference type="PIRSR" id="PIRSR602401-1"/>
    </source>
</evidence>
<dbReference type="Proteomes" id="UP000799757">
    <property type="component" value="Unassembled WGS sequence"/>
</dbReference>
<dbReference type="PROSITE" id="PS00086">
    <property type="entry name" value="CYTOCHROME_P450"/>
    <property type="match status" value="1"/>
</dbReference>
<dbReference type="AlphaFoldDB" id="A0A6A6XPB8"/>
<keyword evidence="9" id="KW-1185">Reference proteome</keyword>
<keyword evidence="5 6" id="KW-0408">Iron</keyword>
<dbReference type="PRINTS" id="PR00385">
    <property type="entry name" value="P450"/>
</dbReference>
<dbReference type="Pfam" id="PF00067">
    <property type="entry name" value="p450"/>
    <property type="match status" value="1"/>
</dbReference>
<keyword evidence="3 6" id="KW-0479">Metal-binding</keyword>
<dbReference type="InterPro" id="IPR050121">
    <property type="entry name" value="Cytochrome_P450_monoxygenase"/>
</dbReference>
<evidence type="ECO:0000256" key="7">
    <source>
        <dbReference type="RuleBase" id="RU000461"/>
    </source>
</evidence>
<keyword evidence="4 7" id="KW-0560">Oxidoreductase</keyword>
<name>A0A6A6XPB8_9PLEO</name>
<accession>A0A6A6XPB8</accession>
<dbReference type="SUPFAM" id="SSF48264">
    <property type="entry name" value="Cytochrome P450"/>
    <property type="match status" value="1"/>
</dbReference>
<evidence type="ECO:0000256" key="5">
    <source>
        <dbReference type="ARBA" id="ARBA00023004"/>
    </source>
</evidence>
<dbReference type="Gene3D" id="1.10.630.10">
    <property type="entry name" value="Cytochrome P450"/>
    <property type="match status" value="1"/>
</dbReference>
<dbReference type="GO" id="GO:0004497">
    <property type="term" value="F:monooxygenase activity"/>
    <property type="evidence" value="ECO:0007669"/>
    <property type="project" value="UniProtKB-KW"/>
</dbReference>
<dbReference type="EMBL" id="MU001791">
    <property type="protein sequence ID" value="KAF2798094.1"/>
    <property type="molecule type" value="Genomic_DNA"/>
</dbReference>
<dbReference type="InterPro" id="IPR036396">
    <property type="entry name" value="Cyt_P450_sf"/>
</dbReference>
<dbReference type="PANTHER" id="PTHR24305">
    <property type="entry name" value="CYTOCHROME P450"/>
    <property type="match status" value="1"/>
</dbReference>
<evidence type="ECO:0000256" key="2">
    <source>
        <dbReference type="ARBA" id="ARBA00010617"/>
    </source>
</evidence>
<feature type="binding site" description="axial binding residue" evidence="6">
    <location>
        <position position="431"/>
    </location>
    <ligand>
        <name>heme</name>
        <dbReference type="ChEBI" id="CHEBI:30413"/>
    </ligand>
    <ligandPart>
        <name>Fe</name>
        <dbReference type="ChEBI" id="CHEBI:18248"/>
    </ligandPart>
</feature>
<sequence>MVASPYLAILALLALALLRVSVTLYYRARSPLQSVPGPWLSKWTSVVTDYHWFRGQRAFYVERLHKQYGPVICLGPTEVAFSSTSAAKTIHSYTRPFLKTSFYSKLRRYGGHDSVFTARGMEQHARYRRLLSGPMSESSLKSVEHIVRARVDLAIERMDEEMKRRGAVDVMKWWQFFSTDVIGELTFGESFRMLEIGKKNQYVEDLEKIATVGGLRIAFPTLMRLATKLPLPFLRDLSATDLRLRNYPIESIQRYRNIIAADPWNPKPTLFTKLFKAGEEGLSQQEIVSNAEAYIVAGSDTTAHTLTYLVWAVCRESEVKTRLVEEVTALPDGYTNEDLKQLPYLNQVLDEILRLFSAAPSSLPREVPKGGFEVDGYWIPGGVTVSTQAYSMHRNPVLFPEPERFNPSRWESPKKEMRDAWMAFGGGARACLGIHLAYMELRQATVKFFRTYPNAKVSSLEGFSDDDMEQVIYFLMFPKNKRCLIQTS</sequence>
<evidence type="ECO:0000256" key="1">
    <source>
        <dbReference type="ARBA" id="ARBA00001971"/>
    </source>
</evidence>
<keyword evidence="7" id="KW-0503">Monooxygenase</keyword>
<keyword evidence="6 7" id="KW-0349">Heme</keyword>
<dbReference type="InterPro" id="IPR002401">
    <property type="entry name" value="Cyt_P450_E_grp-I"/>
</dbReference>
<dbReference type="PANTHER" id="PTHR24305:SF96">
    <property type="entry name" value="CYTOCHROME P450 MONOOXYGENASE STCB-RELATED"/>
    <property type="match status" value="1"/>
</dbReference>
<dbReference type="CDD" id="cd11059">
    <property type="entry name" value="CYP_fungal"/>
    <property type="match status" value="1"/>
</dbReference>
<evidence type="ECO:0000256" key="4">
    <source>
        <dbReference type="ARBA" id="ARBA00023002"/>
    </source>
</evidence>
<evidence type="ECO:0000313" key="9">
    <source>
        <dbReference type="Proteomes" id="UP000799757"/>
    </source>
</evidence>
<dbReference type="PRINTS" id="PR00463">
    <property type="entry name" value="EP450I"/>
</dbReference>
<reference evidence="8" key="1">
    <citation type="journal article" date="2020" name="Stud. Mycol.">
        <title>101 Dothideomycetes genomes: a test case for predicting lifestyles and emergence of pathogens.</title>
        <authorList>
            <person name="Haridas S."/>
            <person name="Albert R."/>
            <person name="Binder M."/>
            <person name="Bloem J."/>
            <person name="Labutti K."/>
            <person name="Salamov A."/>
            <person name="Andreopoulos B."/>
            <person name="Baker S."/>
            <person name="Barry K."/>
            <person name="Bills G."/>
            <person name="Bluhm B."/>
            <person name="Cannon C."/>
            <person name="Castanera R."/>
            <person name="Culley D."/>
            <person name="Daum C."/>
            <person name="Ezra D."/>
            <person name="Gonzalez J."/>
            <person name="Henrissat B."/>
            <person name="Kuo A."/>
            <person name="Liang C."/>
            <person name="Lipzen A."/>
            <person name="Lutzoni F."/>
            <person name="Magnuson J."/>
            <person name="Mondo S."/>
            <person name="Nolan M."/>
            <person name="Ohm R."/>
            <person name="Pangilinan J."/>
            <person name="Park H.-J."/>
            <person name="Ramirez L."/>
            <person name="Alfaro M."/>
            <person name="Sun H."/>
            <person name="Tritt A."/>
            <person name="Yoshinaga Y."/>
            <person name="Zwiers L.-H."/>
            <person name="Turgeon B."/>
            <person name="Goodwin S."/>
            <person name="Spatafora J."/>
            <person name="Crous P."/>
            <person name="Grigoriev I."/>
        </authorList>
    </citation>
    <scope>NUCLEOTIDE SEQUENCE</scope>
    <source>
        <strain evidence="8">CBS 109.77</strain>
    </source>
</reference>
<dbReference type="GO" id="GO:0016705">
    <property type="term" value="F:oxidoreductase activity, acting on paired donors, with incorporation or reduction of molecular oxygen"/>
    <property type="evidence" value="ECO:0007669"/>
    <property type="project" value="InterPro"/>
</dbReference>
<dbReference type="InterPro" id="IPR001128">
    <property type="entry name" value="Cyt_P450"/>
</dbReference>
<dbReference type="GO" id="GO:0020037">
    <property type="term" value="F:heme binding"/>
    <property type="evidence" value="ECO:0007669"/>
    <property type="project" value="InterPro"/>
</dbReference>